<dbReference type="InterPro" id="IPR013656">
    <property type="entry name" value="PAS_4"/>
</dbReference>
<feature type="domain" description="PAS" evidence="1">
    <location>
        <begin position="296"/>
        <end position="367"/>
    </location>
</feature>
<dbReference type="Gene3D" id="3.30.450.20">
    <property type="entry name" value="PAS domain"/>
    <property type="match status" value="3"/>
</dbReference>
<protein>
    <recommendedName>
        <fullName evidence="4">PAS domain S-box protein</fullName>
    </recommendedName>
</protein>
<evidence type="ECO:0008006" key="4">
    <source>
        <dbReference type="Google" id="ProtNLM"/>
    </source>
</evidence>
<dbReference type="PROSITE" id="PS50112">
    <property type="entry name" value="PAS"/>
    <property type="match status" value="3"/>
</dbReference>
<dbReference type="InterPro" id="IPR052155">
    <property type="entry name" value="Biofilm_reg_signaling"/>
</dbReference>
<dbReference type="InterPro" id="IPR001610">
    <property type="entry name" value="PAC"/>
</dbReference>
<gene>
    <name evidence="3" type="ORF">LCGC14_1668760</name>
</gene>
<dbReference type="PROSITE" id="PS50113">
    <property type="entry name" value="PAC"/>
    <property type="match status" value="2"/>
</dbReference>
<dbReference type="EMBL" id="LAZR01014286">
    <property type="protein sequence ID" value="KKM18133.1"/>
    <property type="molecule type" value="Genomic_DNA"/>
</dbReference>
<accession>A0A0F9K7U7</accession>
<comment type="caution">
    <text evidence="3">The sequence shown here is derived from an EMBL/GenBank/DDBJ whole genome shotgun (WGS) entry which is preliminary data.</text>
</comment>
<name>A0A0F9K7U7_9ZZZZ</name>
<feature type="non-terminal residue" evidence="3">
    <location>
        <position position="565"/>
    </location>
</feature>
<dbReference type="PANTHER" id="PTHR44757:SF4">
    <property type="entry name" value="DIGUANYLATE CYCLASE DGCE-RELATED"/>
    <property type="match status" value="1"/>
</dbReference>
<evidence type="ECO:0000313" key="3">
    <source>
        <dbReference type="EMBL" id="KKM18133.1"/>
    </source>
</evidence>
<dbReference type="InterPro" id="IPR000700">
    <property type="entry name" value="PAS-assoc_C"/>
</dbReference>
<evidence type="ECO:0000259" key="1">
    <source>
        <dbReference type="PROSITE" id="PS50112"/>
    </source>
</evidence>
<dbReference type="InterPro" id="IPR000014">
    <property type="entry name" value="PAS"/>
</dbReference>
<dbReference type="InterPro" id="IPR013767">
    <property type="entry name" value="PAS_fold"/>
</dbReference>
<dbReference type="InterPro" id="IPR035965">
    <property type="entry name" value="PAS-like_dom_sf"/>
</dbReference>
<evidence type="ECO:0000259" key="2">
    <source>
        <dbReference type="PROSITE" id="PS50113"/>
    </source>
</evidence>
<dbReference type="NCBIfam" id="TIGR00229">
    <property type="entry name" value="sensory_box"/>
    <property type="match status" value="3"/>
</dbReference>
<dbReference type="CDD" id="cd00130">
    <property type="entry name" value="PAS"/>
    <property type="match status" value="3"/>
</dbReference>
<dbReference type="PANTHER" id="PTHR44757">
    <property type="entry name" value="DIGUANYLATE CYCLASE DGCP"/>
    <property type="match status" value="1"/>
</dbReference>
<dbReference type="SMART" id="SM00086">
    <property type="entry name" value="PAC"/>
    <property type="match status" value="2"/>
</dbReference>
<feature type="domain" description="PAC" evidence="2">
    <location>
        <begin position="372"/>
        <end position="424"/>
    </location>
</feature>
<dbReference type="SMART" id="SM00091">
    <property type="entry name" value="PAS"/>
    <property type="match status" value="3"/>
</dbReference>
<dbReference type="GO" id="GO:0006355">
    <property type="term" value="P:regulation of DNA-templated transcription"/>
    <property type="evidence" value="ECO:0007669"/>
    <property type="project" value="InterPro"/>
</dbReference>
<dbReference type="Pfam" id="PF00989">
    <property type="entry name" value="PAS"/>
    <property type="match status" value="2"/>
</dbReference>
<sequence length="565" mass="65011">MEDLNEFLSKSKEWFDNLVETIRDYAKKYKESEKWFSTTLSSIGDAVIATDKLGNIQFENPIAEVLTGFKQEESIGKPLEDVFHIINEDTRKSVENPVLRVIREGIIVGLANHTVLIAKDGKEIPIADSGAPIKDEKDNIIGVVLVFRDITERRKAEQTLRESEHNLGERVKELTCLYKLSKLVENPDISFEEILEGTLDLIPPAWQFPEVTCARIVYEDEELRTENYLESIWKQKSNIKLKGEIIGLLEVNYVKKMLDFDEGPFLKEERNLINGITEILGRFAERRMAEQKLKYEKEKAQTYLEIAGTILLVLNPDQTVQLINQKGCEILEEDESEIIGINWIDNYIPENNRELIKKEYNRFINGEIELFEYTEEPIIKKNGEKRIIAWHNRALKNVDGEIIGSLSSGQDITERVKVETKLMESEEKLKNFMEAATEGFLIYDSELNLLEINDSALKIIRMSREDMIGKHILELIPGLDKTGRYNAYLNVIKTGEPFYADDVIQLPKFGGIHLSINAFKIIGGLGMIFSDVTERRNAEQKLKESEKNYRSLFENMTSAFAYHKI</sequence>
<organism evidence="3">
    <name type="scientific">marine sediment metagenome</name>
    <dbReference type="NCBI Taxonomy" id="412755"/>
    <lineage>
        <taxon>unclassified sequences</taxon>
        <taxon>metagenomes</taxon>
        <taxon>ecological metagenomes</taxon>
    </lineage>
</organism>
<dbReference type="SUPFAM" id="SSF55785">
    <property type="entry name" value="PYP-like sensor domain (PAS domain)"/>
    <property type="match status" value="3"/>
</dbReference>
<dbReference type="Pfam" id="PF08448">
    <property type="entry name" value="PAS_4"/>
    <property type="match status" value="1"/>
</dbReference>
<feature type="domain" description="PAS" evidence="1">
    <location>
        <begin position="32"/>
        <end position="105"/>
    </location>
</feature>
<feature type="domain" description="PAS" evidence="1">
    <location>
        <begin position="425"/>
        <end position="495"/>
    </location>
</feature>
<proteinExistence type="predicted"/>
<reference evidence="3" key="1">
    <citation type="journal article" date="2015" name="Nature">
        <title>Complex archaea that bridge the gap between prokaryotes and eukaryotes.</title>
        <authorList>
            <person name="Spang A."/>
            <person name="Saw J.H."/>
            <person name="Jorgensen S.L."/>
            <person name="Zaremba-Niedzwiedzka K."/>
            <person name="Martijn J."/>
            <person name="Lind A.E."/>
            <person name="van Eijk R."/>
            <person name="Schleper C."/>
            <person name="Guy L."/>
            <person name="Ettema T.J."/>
        </authorList>
    </citation>
    <scope>NUCLEOTIDE SEQUENCE</scope>
</reference>
<feature type="domain" description="PAC" evidence="2">
    <location>
        <begin position="110"/>
        <end position="162"/>
    </location>
</feature>
<dbReference type="AlphaFoldDB" id="A0A0F9K7U7"/>